<dbReference type="InterPro" id="IPR032394">
    <property type="entry name" value="Anoct_dimer"/>
</dbReference>
<reference evidence="2" key="1">
    <citation type="submission" date="2021-12" db="EMBL/GenBank/DDBJ databases">
        <authorList>
            <person name="King R."/>
        </authorList>
    </citation>
    <scope>NUCLEOTIDE SEQUENCE</scope>
</reference>
<dbReference type="EMBL" id="OV121132">
    <property type="protein sequence ID" value="CAH0546782.1"/>
    <property type="molecule type" value="Genomic_DNA"/>
</dbReference>
<accession>A0A9P0AN65</accession>
<evidence type="ECO:0000313" key="3">
    <source>
        <dbReference type="Proteomes" id="UP001154078"/>
    </source>
</evidence>
<dbReference type="Pfam" id="PF16178">
    <property type="entry name" value="Anoct_dimer"/>
    <property type="match status" value="1"/>
</dbReference>
<sequence>MQDSIVEDLSQSDAYFEDGQRKVYYILAITRISAFENYKVINTYIRNLQVAGLQFEQCYGITEPVVFVKVHLPEEILLSVQEKYYAWKDTLVTSKGKRKRQLKCVKWFKTALHYRQVLVGDSNCGTVVFTEK</sequence>
<keyword evidence="3" id="KW-1185">Reference proteome</keyword>
<dbReference type="OrthoDB" id="296386at2759"/>
<dbReference type="AlphaFoldDB" id="A0A9P0AN65"/>
<organism evidence="2 3">
    <name type="scientific">Brassicogethes aeneus</name>
    <name type="common">Rape pollen beetle</name>
    <name type="synonym">Meligethes aeneus</name>
    <dbReference type="NCBI Taxonomy" id="1431903"/>
    <lineage>
        <taxon>Eukaryota</taxon>
        <taxon>Metazoa</taxon>
        <taxon>Ecdysozoa</taxon>
        <taxon>Arthropoda</taxon>
        <taxon>Hexapoda</taxon>
        <taxon>Insecta</taxon>
        <taxon>Pterygota</taxon>
        <taxon>Neoptera</taxon>
        <taxon>Endopterygota</taxon>
        <taxon>Coleoptera</taxon>
        <taxon>Polyphaga</taxon>
        <taxon>Cucujiformia</taxon>
        <taxon>Nitidulidae</taxon>
        <taxon>Meligethinae</taxon>
        <taxon>Brassicogethes</taxon>
    </lineage>
</organism>
<feature type="domain" description="Anoctamin dimerisation" evidence="1">
    <location>
        <begin position="15"/>
        <end position="108"/>
    </location>
</feature>
<proteinExistence type="predicted"/>
<evidence type="ECO:0000259" key="1">
    <source>
        <dbReference type="Pfam" id="PF16178"/>
    </source>
</evidence>
<dbReference type="Proteomes" id="UP001154078">
    <property type="component" value="Chromosome 1"/>
</dbReference>
<dbReference type="GO" id="GO:0046983">
    <property type="term" value="F:protein dimerization activity"/>
    <property type="evidence" value="ECO:0007669"/>
    <property type="project" value="InterPro"/>
</dbReference>
<gene>
    <name evidence="2" type="ORF">MELIAE_LOCUS878</name>
</gene>
<protein>
    <recommendedName>
        <fullName evidence="1">Anoctamin dimerisation domain-containing protein</fullName>
    </recommendedName>
</protein>
<evidence type="ECO:0000313" key="2">
    <source>
        <dbReference type="EMBL" id="CAH0546782.1"/>
    </source>
</evidence>
<name>A0A9P0AN65_BRAAE</name>